<proteinExistence type="predicted"/>
<protein>
    <submittedName>
        <fullName evidence="2">Uncharacterized protein</fullName>
    </submittedName>
</protein>
<dbReference type="AlphaFoldDB" id="A0AAE0ZGR9"/>
<sequence>MEQVHAYDRSKSVSKQSGSVAMASKPTYDKALSIILRLSFRPHPSRRLTCTFLICPTCTDVTRHQRRRNEEILLVLHPLVIKCLRAPKDRSKCDTFLRYHGLGDGPDIQQSRPGSCDRWP</sequence>
<evidence type="ECO:0000256" key="1">
    <source>
        <dbReference type="SAM" id="MobiDB-lite"/>
    </source>
</evidence>
<evidence type="ECO:0000313" key="2">
    <source>
        <dbReference type="EMBL" id="KAK3768636.1"/>
    </source>
</evidence>
<reference evidence="2" key="1">
    <citation type="journal article" date="2023" name="G3 (Bethesda)">
        <title>A reference genome for the long-term kleptoplast-retaining sea slug Elysia crispata morphotype clarki.</title>
        <authorList>
            <person name="Eastman K.E."/>
            <person name="Pendleton A.L."/>
            <person name="Shaikh M.A."/>
            <person name="Suttiyut T."/>
            <person name="Ogas R."/>
            <person name="Tomko P."/>
            <person name="Gavelis G."/>
            <person name="Widhalm J.R."/>
            <person name="Wisecaver J.H."/>
        </authorList>
    </citation>
    <scope>NUCLEOTIDE SEQUENCE</scope>
    <source>
        <strain evidence="2">ECLA1</strain>
    </source>
</reference>
<gene>
    <name evidence="2" type="ORF">RRG08_065930</name>
</gene>
<dbReference type="Proteomes" id="UP001283361">
    <property type="component" value="Unassembled WGS sequence"/>
</dbReference>
<feature type="region of interest" description="Disordered" evidence="1">
    <location>
        <begin position="101"/>
        <end position="120"/>
    </location>
</feature>
<dbReference type="EMBL" id="JAWDGP010004033">
    <property type="protein sequence ID" value="KAK3768636.1"/>
    <property type="molecule type" value="Genomic_DNA"/>
</dbReference>
<keyword evidence="3" id="KW-1185">Reference proteome</keyword>
<accession>A0AAE0ZGR9</accession>
<evidence type="ECO:0000313" key="3">
    <source>
        <dbReference type="Proteomes" id="UP001283361"/>
    </source>
</evidence>
<organism evidence="2 3">
    <name type="scientific">Elysia crispata</name>
    <name type="common">lettuce slug</name>
    <dbReference type="NCBI Taxonomy" id="231223"/>
    <lineage>
        <taxon>Eukaryota</taxon>
        <taxon>Metazoa</taxon>
        <taxon>Spiralia</taxon>
        <taxon>Lophotrochozoa</taxon>
        <taxon>Mollusca</taxon>
        <taxon>Gastropoda</taxon>
        <taxon>Heterobranchia</taxon>
        <taxon>Euthyneura</taxon>
        <taxon>Panpulmonata</taxon>
        <taxon>Sacoglossa</taxon>
        <taxon>Placobranchoidea</taxon>
        <taxon>Plakobranchidae</taxon>
        <taxon>Elysia</taxon>
    </lineage>
</organism>
<comment type="caution">
    <text evidence="2">The sequence shown here is derived from an EMBL/GenBank/DDBJ whole genome shotgun (WGS) entry which is preliminary data.</text>
</comment>
<name>A0AAE0ZGR9_9GAST</name>